<name>A0A5R9GTR8_9PROT</name>
<dbReference type="Pfam" id="PF03631">
    <property type="entry name" value="Virul_fac_BrkB"/>
    <property type="match status" value="1"/>
</dbReference>
<keyword evidence="5 7" id="KW-0472">Membrane</keyword>
<organism evidence="8 9">
    <name type="scientific">Mariprofundus erugo</name>
    <dbReference type="NCBI Taxonomy" id="2528639"/>
    <lineage>
        <taxon>Bacteria</taxon>
        <taxon>Pseudomonadati</taxon>
        <taxon>Pseudomonadota</taxon>
        <taxon>Candidatius Mariprofundia</taxon>
        <taxon>Mariprofundales</taxon>
        <taxon>Mariprofundaceae</taxon>
        <taxon>Mariprofundus</taxon>
    </lineage>
</organism>
<feature type="transmembrane region" description="Helical" evidence="7">
    <location>
        <begin position="235"/>
        <end position="257"/>
    </location>
</feature>
<dbReference type="InterPro" id="IPR036388">
    <property type="entry name" value="WH-like_DNA-bd_sf"/>
</dbReference>
<dbReference type="Proteomes" id="UP000306585">
    <property type="component" value="Unassembled WGS sequence"/>
</dbReference>
<dbReference type="InterPro" id="IPR017039">
    <property type="entry name" value="Virul_fac_BrkB"/>
</dbReference>
<feature type="transmembrane region" description="Helical" evidence="7">
    <location>
        <begin position="116"/>
        <end position="135"/>
    </location>
</feature>
<comment type="subcellular location">
    <subcellularLocation>
        <location evidence="1">Cell membrane</location>
        <topology evidence="1">Multi-pass membrane protein</topology>
    </subcellularLocation>
</comment>
<reference evidence="8 9" key="1">
    <citation type="journal article" date="2019" name="Appl. Environ. Microbiol.">
        <title>Environmental Evidence and Genomic Insight of Iron-oxidizing Bacteria Preference Towards More Corrosion Resistant Stainless Steel at Higher Salinities.</title>
        <authorList>
            <person name="Garrison C.E."/>
            <person name="Price K.A."/>
            <person name="Field E.K."/>
        </authorList>
    </citation>
    <scope>NUCLEOTIDE SEQUENCE [LARGE SCALE GENOMIC DNA]</scope>
    <source>
        <strain evidence="8 9">P3</strain>
    </source>
</reference>
<evidence type="ECO:0000256" key="3">
    <source>
        <dbReference type="ARBA" id="ARBA00022692"/>
    </source>
</evidence>
<dbReference type="Gene3D" id="1.10.10.10">
    <property type="entry name" value="Winged helix-like DNA-binding domain superfamily/Winged helix DNA-binding domain"/>
    <property type="match status" value="1"/>
</dbReference>
<feature type="transmembrane region" description="Helical" evidence="7">
    <location>
        <begin position="203"/>
        <end position="223"/>
    </location>
</feature>
<dbReference type="SUPFAM" id="SSF46785">
    <property type="entry name" value="Winged helix' DNA-binding domain"/>
    <property type="match status" value="1"/>
</dbReference>
<proteinExistence type="predicted"/>
<protein>
    <submittedName>
        <fullName evidence="8">YihY/virulence factor BrkB family protein</fullName>
    </submittedName>
</protein>
<dbReference type="PANTHER" id="PTHR30213">
    <property type="entry name" value="INNER MEMBRANE PROTEIN YHJD"/>
    <property type="match status" value="1"/>
</dbReference>
<comment type="caution">
    <text evidence="8">The sequence shown here is derived from an EMBL/GenBank/DDBJ whole genome shotgun (WGS) entry which is preliminary data.</text>
</comment>
<gene>
    <name evidence="8" type="ORF">FEF65_01800</name>
</gene>
<evidence type="ECO:0000256" key="5">
    <source>
        <dbReference type="ARBA" id="ARBA00023136"/>
    </source>
</evidence>
<evidence type="ECO:0000313" key="8">
    <source>
        <dbReference type="EMBL" id="TLS69240.1"/>
    </source>
</evidence>
<dbReference type="InterPro" id="IPR036390">
    <property type="entry name" value="WH_DNA-bd_sf"/>
</dbReference>
<evidence type="ECO:0000256" key="4">
    <source>
        <dbReference type="ARBA" id="ARBA00022989"/>
    </source>
</evidence>
<accession>A0A5R9GTR8</accession>
<feature type="region of interest" description="Disordered" evidence="6">
    <location>
        <begin position="442"/>
        <end position="465"/>
    </location>
</feature>
<dbReference type="NCBIfam" id="TIGR00765">
    <property type="entry name" value="yihY_not_rbn"/>
    <property type="match status" value="1"/>
</dbReference>
<evidence type="ECO:0000313" key="9">
    <source>
        <dbReference type="Proteomes" id="UP000306585"/>
    </source>
</evidence>
<feature type="transmembrane region" description="Helical" evidence="7">
    <location>
        <begin position="161"/>
        <end position="183"/>
    </location>
</feature>
<dbReference type="RefSeq" id="WP_138238053.1">
    <property type="nucleotide sequence ID" value="NZ_VBRY01000001.1"/>
</dbReference>
<evidence type="ECO:0000256" key="6">
    <source>
        <dbReference type="SAM" id="MobiDB-lite"/>
    </source>
</evidence>
<evidence type="ECO:0000256" key="2">
    <source>
        <dbReference type="ARBA" id="ARBA00022475"/>
    </source>
</evidence>
<feature type="transmembrane region" description="Helical" evidence="7">
    <location>
        <begin position="269"/>
        <end position="296"/>
    </location>
</feature>
<keyword evidence="3 7" id="KW-0812">Transmembrane</keyword>
<keyword evidence="4 7" id="KW-1133">Transmembrane helix</keyword>
<evidence type="ECO:0000256" key="7">
    <source>
        <dbReference type="SAM" id="Phobius"/>
    </source>
</evidence>
<keyword evidence="9" id="KW-1185">Reference proteome</keyword>
<feature type="transmembrane region" description="Helical" evidence="7">
    <location>
        <begin position="57"/>
        <end position="76"/>
    </location>
</feature>
<evidence type="ECO:0000256" key="1">
    <source>
        <dbReference type="ARBA" id="ARBA00004651"/>
    </source>
</evidence>
<dbReference type="PANTHER" id="PTHR30213:SF0">
    <property type="entry name" value="UPF0761 MEMBRANE PROTEIN YIHY"/>
    <property type="match status" value="1"/>
</dbReference>
<sequence length="465" mass="51625">MNELMMKVNAAFQHMLWPQEMESRPGWKLVLTRMLQVSFAIVRDFLEGQLTLRAMSLVYTTLLSLVPLLALTFSVLKGFGVQNQLEPLLVNTLSALGDKGEDVARQIVSFVDNIKVGVLGSLGLGMLIYTVISLLHKIEVSFNYIWHVAEARPIGQRFSEYLSVILVGPLLVFSALGMTASLMSSTVVQALSDTPLLGMIVHSIGKLIPYALVTIAFTFIYIFMPNTRVRIGPALIGGLVAGISWETAGWAFGAFVVNSGNYTAIYSGFAILIMFMIWLFVSWLILLLGTSIAFYCQHPEHLLLRPEQALLSAGMQEKLSLLAMTFIGRHYYQHCEWQMDALARWLGVPVNMAEKIVDKLHAAGFIMQTRDEPAPFVPSRDMETMHIAQLIEVLHQGSQSAAWPLPRVEHLEQLMLARDEAVKRVMGEMTLKQLIVAGMSDESGQREAAGDEMSGGERLSGEKHI</sequence>
<dbReference type="EMBL" id="VBRY01000001">
    <property type="protein sequence ID" value="TLS69240.1"/>
    <property type="molecule type" value="Genomic_DNA"/>
</dbReference>
<keyword evidence="2" id="KW-1003">Cell membrane</keyword>
<dbReference type="GO" id="GO:0005886">
    <property type="term" value="C:plasma membrane"/>
    <property type="evidence" value="ECO:0007669"/>
    <property type="project" value="UniProtKB-SubCell"/>
</dbReference>
<dbReference type="AlphaFoldDB" id="A0A5R9GTR8"/>